<keyword evidence="7" id="KW-0460">Magnesium</keyword>
<dbReference type="GO" id="GO:0006564">
    <property type="term" value="P:L-serine biosynthetic process"/>
    <property type="evidence" value="ECO:0007669"/>
    <property type="project" value="UniProtKB-KW"/>
</dbReference>
<gene>
    <name evidence="9" type="ORF">METZ01_LOCUS134224</name>
</gene>
<keyword evidence="6" id="KW-0378">Hydrolase</keyword>
<dbReference type="EMBL" id="UINC01019239">
    <property type="protein sequence ID" value="SVA81370.1"/>
    <property type="molecule type" value="Genomic_DNA"/>
</dbReference>
<dbReference type="PANTHER" id="PTHR43344">
    <property type="entry name" value="PHOSPHOSERINE PHOSPHATASE"/>
    <property type="match status" value="1"/>
</dbReference>
<dbReference type="AlphaFoldDB" id="A0A381YWP3"/>
<evidence type="ECO:0000256" key="1">
    <source>
        <dbReference type="ARBA" id="ARBA00001946"/>
    </source>
</evidence>
<sequence length="201" mass="23655">MEYICLDLEGVLVPEIWSEVARFSGEEKFNLTTQDVRDYSELMDMRLELINQLKISMTDIYQLVKKMEPFDGAKEFLDWARDNFQLTIVSDSFYQLAWPLIRKLGTPSIICHHLEIAGEEIRGYKLRQIQNKQKVVQALKKLKYRVFASGDSYNDIEMLKEADLGVFFRAPPHIKEEFDNFVCVEEHIELKKIFSEESEFV</sequence>
<keyword evidence="5" id="KW-0479">Metal-binding</keyword>
<dbReference type="Gene3D" id="3.90.1470.10">
    <property type="entry name" value="thrh gene product, domain 2"/>
    <property type="match status" value="1"/>
</dbReference>
<name>A0A381YWP3_9ZZZZ</name>
<organism evidence="9">
    <name type="scientific">marine metagenome</name>
    <dbReference type="NCBI Taxonomy" id="408172"/>
    <lineage>
        <taxon>unclassified sequences</taxon>
        <taxon>metagenomes</taxon>
        <taxon>ecological metagenomes</taxon>
    </lineage>
</organism>
<protein>
    <recommendedName>
        <fullName evidence="3">phosphoserine phosphatase</fullName>
        <ecNumber evidence="3">3.1.3.3</ecNumber>
    </recommendedName>
</protein>
<dbReference type="SUPFAM" id="SSF56784">
    <property type="entry name" value="HAD-like"/>
    <property type="match status" value="1"/>
</dbReference>
<evidence type="ECO:0000313" key="9">
    <source>
        <dbReference type="EMBL" id="SVA81370.1"/>
    </source>
</evidence>
<evidence type="ECO:0000256" key="4">
    <source>
        <dbReference type="ARBA" id="ARBA00022605"/>
    </source>
</evidence>
<dbReference type="GO" id="GO:0036424">
    <property type="term" value="F:L-phosphoserine phosphatase activity"/>
    <property type="evidence" value="ECO:0007669"/>
    <property type="project" value="TreeGrafter"/>
</dbReference>
<evidence type="ECO:0000256" key="2">
    <source>
        <dbReference type="ARBA" id="ARBA00005135"/>
    </source>
</evidence>
<proteinExistence type="predicted"/>
<evidence type="ECO:0000256" key="5">
    <source>
        <dbReference type="ARBA" id="ARBA00022723"/>
    </source>
</evidence>
<dbReference type="GO" id="GO:0000287">
    <property type="term" value="F:magnesium ion binding"/>
    <property type="evidence" value="ECO:0007669"/>
    <property type="project" value="TreeGrafter"/>
</dbReference>
<dbReference type="PANTHER" id="PTHR43344:SF2">
    <property type="entry name" value="PHOSPHOSERINE PHOSPHATASE"/>
    <property type="match status" value="1"/>
</dbReference>
<comment type="pathway">
    <text evidence="2">Amino-acid biosynthesis; L-serine biosynthesis; L-serine from 3-phospho-D-glycerate: step 3/3.</text>
</comment>
<dbReference type="InterPro" id="IPR050582">
    <property type="entry name" value="HAD-like_SerB"/>
</dbReference>
<dbReference type="NCBIfam" id="TIGR01488">
    <property type="entry name" value="HAD-SF-IB"/>
    <property type="match status" value="1"/>
</dbReference>
<dbReference type="NCBIfam" id="NF010109">
    <property type="entry name" value="PRK13582.1"/>
    <property type="match status" value="1"/>
</dbReference>
<keyword evidence="4" id="KW-0028">Amino-acid biosynthesis</keyword>
<dbReference type="Pfam" id="PF00702">
    <property type="entry name" value="Hydrolase"/>
    <property type="match status" value="1"/>
</dbReference>
<reference evidence="9" key="1">
    <citation type="submission" date="2018-05" db="EMBL/GenBank/DDBJ databases">
        <authorList>
            <person name="Lanie J.A."/>
            <person name="Ng W.-L."/>
            <person name="Kazmierczak K.M."/>
            <person name="Andrzejewski T.M."/>
            <person name="Davidsen T.M."/>
            <person name="Wayne K.J."/>
            <person name="Tettelin H."/>
            <person name="Glass J.I."/>
            <person name="Rusch D."/>
            <person name="Podicherti R."/>
            <person name="Tsui H.-C.T."/>
            <person name="Winkler M.E."/>
        </authorList>
    </citation>
    <scope>NUCLEOTIDE SEQUENCE</scope>
</reference>
<dbReference type="GO" id="GO:0005737">
    <property type="term" value="C:cytoplasm"/>
    <property type="evidence" value="ECO:0007669"/>
    <property type="project" value="TreeGrafter"/>
</dbReference>
<evidence type="ECO:0000256" key="7">
    <source>
        <dbReference type="ARBA" id="ARBA00022842"/>
    </source>
</evidence>
<accession>A0A381YWP3</accession>
<evidence type="ECO:0000256" key="3">
    <source>
        <dbReference type="ARBA" id="ARBA00012640"/>
    </source>
</evidence>
<dbReference type="InterPro" id="IPR036412">
    <property type="entry name" value="HAD-like_sf"/>
</dbReference>
<dbReference type="EC" id="3.1.3.3" evidence="3"/>
<dbReference type="InterPro" id="IPR023214">
    <property type="entry name" value="HAD_sf"/>
</dbReference>
<comment type="cofactor">
    <cofactor evidence="1">
        <name>Mg(2+)</name>
        <dbReference type="ChEBI" id="CHEBI:18420"/>
    </cofactor>
</comment>
<keyword evidence="8" id="KW-0718">Serine biosynthesis</keyword>
<evidence type="ECO:0000256" key="8">
    <source>
        <dbReference type="ARBA" id="ARBA00023299"/>
    </source>
</evidence>
<evidence type="ECO:0000256" key="6">
    <source>
        <dbReference type="ARBA" id="ARBA00022801"/>
    </source>
</evidence>
<dbReference type="Gene3D" id="3.40.50.1000">
    <property type="entry name" value="HAD superfamily/HAD-like"/>
    <property type="match status" value="1"/>
</dbReference>